<dbReference type="Proteomes" id="UP000823388">
    <property type="component" value="Chromosome 4K"/>
</dbReference>
<sequence>MAPSAKNLSAVLLLVVLLLVISGESVSVACKDHLSGNYKGPCWGLISEDGCTRTCIGESSENFGGYCELWQCWCCCLSDEGTSRCQISENAAAAASAPTQQ</sequence>
<accession>A0A8T0TMP5</accession>
<feature type="signal peptide" evidence="1">
    <location>
        <begin position="1"/>
        <end position="23"/>
    </location>
</feature>
<evidence type="ECO:0008006" key="4">
    <source>
        <dbReference type="Google" id="ProtNLM"/>
    </source>
</evidence>
<dbReference type="Gene3D" id="3.30.30.10">
    <property type="entry name" value="Knottin, scorpion toxin-like"/>
    <property type="match status" value="1"/>
</dbReference>
<reference evidence="2" key="1">
    <citation type="submission" date="2020-05" db="EMBL/GenBank/DDBJ databases">
        <title>WGS assembly of Panicum virgatum.</title>
        <authorList>
            <person name="Lovell J.T."/>
            <person name="Jenkins J."/>
            <person name="Shu S."/>
            <person name="Juenger T.E."/>
            <person name="Schmutz J."/>
        </authorList>
    </citation>
    <scope>NUCLEOTIDE SEQUENCE</scope>
    <source>
        <strain evidence="2">AP13</strain>
    </source>
</reference>
<gene>
    <name evidence="2" type="ORF">PVAP13_4KG241000</name>
</gene>
<evidence type="ECO:0000313" key="2">
    <source>
        <dbReference type="EMBL" id="KAG2612120.1"/>
    </source>
</evidence>
<comment type="caution">
    <text evidence="2">The sequence shown here is derived from an EMBL/GenBank/DDBJ whole genome shotgun (WGS) entry which is preliminary data.</text>
</comment>
<organism evidence="2 3">
    <name type="scientific">Panicum virgatum</name>
    <name type="common">Blackwell switchgrass</name>
    <dbReference type="NCBI Taxonomy" id="38727"/>
    <lineage>
        <taxon>Eukaryota</taxon>
        <taxon>Viridiplantae</taxon>
        <taxon>Streptophyta</taxon>
        <taxon>Embryophyta</taxon>
        <taxon>Tracheophyta</taxon>
        <taxon>Spermatophyta</taxon>
        <taxon>Magnoliopsida</taxon>
        <taxon>Liliopsida</taxon>
        <taxon>Poales</taxon>
        <taxon>Poaceae</taxon>
        <taxon>PACMAD clade</taxon>
        <taxon>Panicoideae</taxon>
        <taxon>Panicodae</taxon>
        <taxon>Paniceae</taxon>
        <taxon>Panicinae</taxon>
        <taxon>Panicum</taxon>
        <taxon>Panicum sect. Hiantes</taxon>
    </lineage>
</organism>
<dbReference type="EMBL" id="CM029043">
    <property type="protein sequence ID" value="KAG2612120.1"/>
    <property type="molecule type" value="Genomic_DNA"/>
</dbReference>
<keyword evidence="3" id="KW-1185">Reference proteome</keyword>
<evidence type="ECO:0000313" key="3">
    <source>
        <dbReference type="Proteomes" id="UP000823388"/>
    </source>
</evidence>
<dbReference type="InterPro" id="IPR036574">
    <property type="entry name" value="Scorpion_toxin-like_sf"/>
</dbReference>
<evidence type="ECO:0000256" key="1">
    <source>
        <dbReference type="SAM" id="SignalP"/>
    </source>
</evidence>
<keyword evidence="1" id="KW-0732">Signal</keyword>
<protein>
    <recommendedName>
        <fullName evidence="4">Knottin scorpion toxin-like domain-containing protein</fullName>
    </recommendedName>
</protein>
<name>A0A8T0TMP5_PANVG</name>
<feature type="chain" id="PRO_5035819130" description="Knottin scorpion toxin-like domain-containing protein" evidence="1">
    <location>
        <begin position="24"/>
        <end position="101"/>
    </location>
</feature>
<dbReference type="AlphaFoldDB" id="A0A8T0TMP5"/>
<dbReference type="SUPFAM" id="SSF57095">
    <property type="entry name" value="Scorpion toxin-like"/>
    <property type="match status" value="1"/>
</dbReference>
<proteinExistence type="predicted"/>